<evidence type="ECO:0000256" key="1">
    <source>
        <dbReference type="SAM" id="MobiDB-lite"/>
    </source>
</evidence>
<accession>A0A4Y5YQC2</accession>
<feature type="region of interest" description="Disordered" evidence="1">
    <location>
        <begin position="1"/>
        <end position="37"/>
    </location>
</feature>
<dbReference type="SUPFAM" id="SSF50475">
    <property type="entry name" value="FMN-binding split barrel"/>
    <property type="match status" value="1"/>
</dbReference>
<dbReference type="InterPro" id="IPR012349">
    <property type="entry name" value="Split_barrel_FMN-bd"/>
</dbReference>
<evidence type="ECO:0000313" key="3">
    <source>
        <dbReference type="Proteomes" id="UP000316125"/>
    </source>
</evidence>
<organism evidence="2 3">
    <name type="scientific">Microbacterium foliorum</name>
    <dbReference type="NCBI Taxonomy" id="104336"/>
    <lineage>
        <taxon>Bacteria</taxon>
        <taxon>Bacillati</taxon>
        <taxon>Actinomycetota</taxon>
        <taxon>Actinomycetes</taxon>
        <taxon>Micrococcales</taxon>
        <taxon>Microbacteriaceae</taxon>
        <taxon>Microbacterium</taxon>
    </lineage>
</organism>
<dbReference type="Proteomes" id="UP000316125">
    <property type="component" value="Chromosome"/>
</dbReference>
<sequence length="221" mass="24209">MEATKGRTMISPSDEGRPDVSMTAGSESRPGTTDVEASVGVENLPTEECWRHIGAESFGRLAITGRDGAPDIFPLNYTVYDGSIYFRSAPGSKLAAIILHPVVALEIDGEESGFQWSVVVHGGLRRLDSDREIHDSGVKFLASQSPTAKYNYVCIEPTSVSGRRFIDRSDGSTETRASAIAKHPVGAQEPTRPVDDTVMRNHRESREAVRRLPITHFPPFR</sequence>
<protein>
    <submittedName>
        <fullName evidence="2">Pyridoxamine 5'-phosphate oxidase family protein</fullName>
    </submittedName>
</protein>
<evidence type="ECO:0000313" key="2">
    <source>
        <dbReference type="EMBL" id="QDE35012.1"/>
    </source>
</evidence>
<name>A0A4Y5YQC2_9MICO</name>
<dbReference type="Pfam" id="PF12900">
    <property type="entry name" value="Pyridox_ox_2"/>
    <property type="match status" value="1"/>
</dbReference>
<dbReference type="Gene3D" id="2.30.110.10">
    <property type="entry name" value="Electron Transport, Fmn-binding Protein, Chain A"/>
    <property type="match status" value="1"/>
</dbReference>
<gene>
    <name evidence="2" type="ORF">FIV50_09585</name>
</gene>
<dbReference type="AlphaFoldDB" id="A0A4Y5YQC2"/>
<dbReference type="OrthoDB" id="7062584at2"/>
<reference evidence="2 3" key="1">
    <citation type="submission" date="2019-06" db="EMBL/GenBank/DDBJ databases">
        <title>Complete genome of Microbacterium foliorum M2.</title>
        <authorList>
            <person name="Cao G."/>
        </authorList>
    </citation>
    <scope>NUCLEOTIDE SEQUENCE [LARGE SCALE GENOMIC DNA]</scope>
    <source>
        <strain evidence="2 3">M2</strain>
    </source>
</reference>
<dbReference type="EMBL" id="CP041040">
    <property type="protein sequence ID" value="QDE35012.1"/>
    <property type="molecule type" value="Genomic_DNA"/>
</dbReference>
<proteinExistence type="predicted"/>
<dbReference type="InterPro" id="IPR024747">
    <property type="entry name" value="Pyridox_Oxase-rel"/>
</dbReference>